<gene>
    <name evidence="3" type="ORF">D9619_005976</name>
</gene>
<dbReference type="OrthoDB" id="3197614at2759"/>
<feature type="region of interest" description="Disordered" evidence="2">
    <location>
        <begin position="79"/>
        <end position="132"/>
    </location>
</feature>
<proteinExistence type="predicted"/>
<evidence type="ECO:0000313" key="3">
    <source>
        <dbReference type="EMBL" id="KAF5331165.1"/>
    </source>
</evidence>
<feature type="coiled-coil region" evidence="1">
    <location>
        <begin position="372"/>
        <end position="399"/>
    </location>
</feature>
<dbReference type="Gene3D" id="1.20.58.80">
    <property type="entry name" value="Phosphotransferase system, lactose/cellobiose-type IIA subunit"/>
    <property type="match status" value="1"/>
</dbReference>
<accession>A0A8H5FBR3</accession>
<evidence type="ECO:0000256" key="1">
    <source>
        <dbReference type="SAM" id="Coils"/>
    </source>
</evidence>
<evidence type="ECO:0000256" key="2">
    <source>
        <dbReference type="SAM" id="MobiDB-lite"/>
    </source>
</evidence>
<dbReference type="PANTHER" id="PTHR40130:SF1">
    <property type="entry name" value="SPINDLE POLE BODY-ASSOCIATED PROTEIN CUT12 DOMAIN-CONTAINING PROTEIN"/>
    <property type="match status" value="1"/>
</dbReference>
<feature type="region of interest" description="Disordered" evidence="2">
    <location>
        <begin position="175"/>
        <end position="254"/>
    </location>
</feature>
<keyword evidence="1" id="KW-0175">Coiled coil</keyword>
<dbReference type="EMBL" id="JAACJJ010000001">
    <property type="protein sequence ID" value="KAF5331165.1"/>
    <property type="molecule type" value="Genomic_DNA"/>
</dbReference>
<protein>
    <recommendedName>
        <fullName evidence="5">MIT domain-containing protein</fullName>
    </recommendedName>
</protein>
<comment type="caution">
    <text evidence="3">The sequence shown here is derived from an EMBL/GenBank/DDBJ whole genome shotgun (WGS) entry which is preliminary data.</text>
</comment>
<reference evidence="3 4" key="1">
    <citation type="journal article" date="2020" name="ISME J.">
        <title>Uncovering the hidden diversity of litter-decomposition mechanisms in mushroom-forming fungi.</title>
        <authorList>
            <person name="Floudas D."/>
            <person name="Bentzer J."/>
            <person name="Ahren D."/>
            <person name="Johansson T."/>
            <person name="Persson P."/>
            <person name="Tunlid A."/>
        </authorList>
    </citation>
    <scope>NUCLEOTIDE SEQUENCE [LARGE SCALE GENOMIC DNA]</scope>
    <source>
        <strain evidence="3 4">CBS 101986</strain>
    </source>
</reference>
<name>A0A8H5FBR3_9AGAR</name>
<organism evidence="3 4">
    <name type="scientific">Psilocybe cf. subviscida</name>
    <dbReference type="NCBI Taxonomy" id="2480587"/>
    <lineage>
        <taxon>Eukaryota</taxon>
        <taxon>Fungi</taxon>
        <taxon>Dikarya</taxon>
        <taxon>Basidiomycota</taxon>
        <taxon>Agaricomycotina</taxon>
        <taxon>Agaricomycetes</taxon>
        <taxon>Agaricomycetidae</taxon>
        <taxon>Agaricales</taxon>
        <taxon>Agaricineae</taxon>
        <taxon>Strophariaceae</taxon>
        <taxon>Psilocybe</taxon>
    </lineage>
</organism>
<keyword evidence="4" id="KW-1185">Reference proteome</keyword>
<feature type="compositionally biased region" description="Polar residues" evidence="2">
    <location>
        <begin position="102"/>
        <end position="119"/>
    </location>
</feature>
<dbReference type="Proteomes" id="UP000567179">
    <property type="component" value="Unassembled WGS sequence"/>
</dbReference>
<sequence length="451" mass="49182">MPPSDTPMNTAHQHAANADDYIAKGLIALAAEEHQLAAEAYLAAIDRSNDESAKRTLRRLYNEHCKASKELLRRVDQLKAEGKDPSQPQKLDTVNRPPPPRHNSSTQIAGPSRIGNASPQPMRPMSDSQHTPEESFMLLGGQRSDPGDAFNQFWNIMQGMLENLSQPVAFATAPLGIPDAPTAPSADSTAAGTGGGEARGDRDGASSSDTDADEPIFSRFTRKIGISRDLGGKSGRSSRTNSAAPSRNHSFEENDDFEDFLDAGDDLSGSFFVIPAGPEASPAVLKKENETLKAEVASVKSRLEATERVLKLRKEQDLQLRDSIVMATREAQRAMGASTAGGQQRPGPPLDFSSLNINVPAVPIPGINTGREAQYARRIKELEDELRLMRVENEKNKLMIAKFRERWEKLKDSAKRKKEAKAAAEVAATGVREAIVEEPEAEEELDEINNR</sequence>
<feature type="compositionally biased region" description="Low complexity" evidence="2">
    <location>
        <begin position="178"/>
        <end position="191"/>
    </location>
</feature>
<feature type="compositionally biased region" description="Polar residues" evidence="2">
    <location>
        <begin position="235"/>
        <end position="248"/>
    </location>
</feature>
<dbReference type="AlphaFoldDB" id="A0A8H5FBR3"/>
<dbReference type="PANTHER" id="PTHR40130">
    <property type="entry name" value="EXPRESSED PROTEIN"/>
    <property type="match status" value="1"/>
</dbReference>
<evidence type="ECO:0000313" key="4">
    <source>
        <dbReference type="Proteomes" id="UP000567179"/>
    </source>
</evidence>
<evidence type="ECO:0008006" key="5">
    <source>
        <dbReference type="Google" id="ProtNLM"/>
    </source>
</evidence>